<evidence type="ECO:0000313" key="2">
    <source>
        <dbReference type="EMBL" id="MFC7235580.1"/>
    </source>
</evidence>
<protein>
    <submittedName>
        <fullName evidence="2">Uncharacterized protein</fullName>
    </submittedName>
</protein>
<name>A0ABD5ZQL1_9EURY</name>
<dbReference type="InterPro" id="IPR055923">
    <property type="entry name" value="DUF7500"/>
</dbReference>
<keyword evidence="3" id="KW-1185">Reference proteome</keyword>
<comment type="caution">
    <text evidence="2">The sequence shown here is derived from an EMBL/GenBank/DDBJ whole genome shotgun (WGS) entry which is preliminary data.</text>
</comment>
<evidence type="ECO:0000313" key="3">
    <source>
        <dbReference type="Proteomes" id="UP001596398"/>
    </source>
</evidence>
<dbReference type="AlphaFoldDB" id="A0ABD5ZQL1"/>
<accession>A0ABD5ZQL1</accession>
<organism evidence="2 3">
    <name type="scientific">Halosegnis marinus</name>
    <dbReference type="NCBI Taxonomy" id="3034023"/>
    <lineage>
        <taxon>Archaea</taxon>
        <taxon>Methanobacteriati</taxon>
        <taxon>Methanobacteriota</taxon>
        <taxon>Stenosarchaea group</taxon>
        <taxon>Halobacteria</taxon>
        <taxon>Halobacteriales</taxon>
        <taxon>Natronomonadaceae</taxon>
        <taxon>Halosegnis</taxon>
    </lineage>
</organism>
<dbReference type="Pfam" id="PF24332">
    <property type="entry name" value="DUF7500"/>
    <property type="match status" value="1"/>
</dbReference>
<proteinExistence type="predicted"/>
<feature type="region of interest" description="Disordered" evidence="1">
    <location>
        <begin position="1"/>
        <end position="75"/>
    </location>
</feature>
<dbReference type="GeneID" id="79267276"/>
<dbReference type="EMBL" id="JBHTAP010000001">
    <property type="protein sequence ID" value="MFC7235580.1"/>
    <property type="molecule type" value="Genomic_DNA"/>
</dbReference>
<evidence type="ECO:0000256" key="1">
    <source>
        <dbReference type="SAM" id="MobiDB-lite"/>
    </source>
</evidence>
<gene>
    <name evidence="2" type="ORF">ACFQJ4_09670</name>
</gene>
<feature type="compositionally biased region" description="Basic and acidic residues" evidence="1">
    <location>
        <begin position="19"/>
        <end position="30"/>
    </location>
</feature>
<dbReference type="RefSeq" id="WP_276233717.1">
    <property type="nucleotide sequence ID" value="NZ_CP119802.1"/>
</dbReference>
<feature type="compositionally biased region" description="Acidic residues" evidence="1">
    <location>
        <begin position="36"/>
        <end position="46"/>
    </location>
</feature>
<sequence length="135" mass="14245">MTTDDPPEGVLSPDDLDSTDDRLRELDGDRYVVTTDGDDDDVDPTDTEPSPPPDADDGSMEQTLPAPDGAYGVVGRGRIDGDEVAVAVESNDVAETFESLVRWYAGAVAPDVPPEEAVAVLLDNADIAVDAEVSR</sequence>
<dbReference type="Proteomes" id="UP001596398">
    <property type="component" value="Unassembled WGS sequence"/>
</dbReference>
<reference evidence="2 3" key="1">
    <citation type="journal article" date="2019" name="Int. J. Syst. Evol. Microbiol.">
        <title>The Global Catalogue of Microorganisms (GCM) 10K type strain sequencing project: providing services to taxonomists for standard genome sequencing and annotation.</title>
        <authorList>
            <consortium name="The Broad Institute Genomics Platform"/>
            <consortium name="The Broad Institute Genome Sequencing Center for Infectious Disease"/>
            <person name="Wu L."/>
            <person name="Ma J."/>
        </authorList>
    </citation>
    <scope>NUCLEOTIDE SEQUENCE [LARGE SCALE GENOMIC DNA]</scope>
    <source>
        <strain evidence="2 3">DT85</strain>
    </source>
</reference>